<keyword evidence="6" id="KW-0378">Hydrolase</keyword>
<dbReference type="FunFam" id="1.20.1540.10:FF:000012">
    <property type="entry name" value="Rhomboid family protein"/>
    <property type="match status" value="1"/>
</dbReference>
<evidence type="ECO:0000256" key="5">
    <source>
        <dbReference type="ARBA" id="ARBA00022692"/>
    </source>
</evidence>
<dbReference type="Proteomes" id="UP000887566">
    <property type="component" value="Unplaced"/>
</dbReference>
<sequence length="343" mass="38853">MFMLCKGGRVVSAFCRLHPQQQQGNALFAKRHVRVPRNGGNFGLGRQSAEFVPNDVPNPSFMLRPRKDVWKAVAFAFGVSGVCYVGAVVSDYERSRRRLMKNLFDWKYTKPSWWEEKRREANSWWEQISPGKKTVGMLIGVNVAVWLLWRVPRLQPFMLRYFTNGFASKSLCSPMILSVFSHYSLIHLALNMYVLHNFGGVSCDRFFGVEQFLAFYVAAGLFSSLGSMVHKAITLNPVTALGASGAILGVLTYTCMKIPDAQLQIVFLPFFTFSAEKAVYGLLAFDTIGLLLGWRMFDHAAHLGGALFGIWYATYGQNIFWKDFRFPIARAYQKLRYGDAPTN</sequence>
<dbReference type="PANTHER" id="PTHR43731:SF14">
    <property type="entry name" value="PRESENILIN-ASSOCIATED RHOMBOID-LIKE PROTEIN, MITOCHONDRIAL"/>
    <property type="match status" value="1"/>
</dbReference>
<comment type="subcellular location">
    <subcellularLocation>
        <location evidence="2">Membrane</location>
        <topology evidence="2">Multi-pass membrane protein</topology>
    </subcellularLocation>
</comment>
<feature type="transmembrane region" description="Helical" evidence="9">
    <location>
        <begin position="277"/>
        <end position="297"/>
    </location>
</feature>
<evidence type="ECO:0000256" key="8">
    <source>
        <dbReference type="ARBA" id="ARBA00023136"/>
    </source>
</evidence>
<feature type="transmembrane region" description="Helical" evidence="9">
    <location>
        <begin position="206"/>
        <end position="226"/>
    </location>
</feature>
<evidence type="ECO:0000259" key="10">
    <source>
        <dbReference type="Pfam" id="PF01694"/>
    </source>
</evidence>
<dbReference type="GO" id="GO:0004252">
    <property type="term" value="F:serine-type endopeptidase activity"/>
    <property type="evidence" value="ECO:0007669"/>
    <property type="project" value="InterPro"/>
</dbReference>
<dbReference type="AlphaFoldDB" id="A0A914WL25"/>
<feature type="transmembrane region" description="Helical" evidence="9">
    <location>
        <begin position="303"/>
        <end position="321"/>
    </location>
</feature>
<evidence type="ECO:0000256" key="6">
    <source>
        <dbReference type="ARBA" id="ARBA00022801"/>
    </source>
</evidence>
<feature type="transmembrane region" description="Helical" evidence="9">
    <location>
        <begin position="134"/>
        <end position="151"/>
    </location>
</feature>
<evidence type="ECO:0000256" key="2">
    <source>
        <dbReference type="ARBA" id="ARBA00004141"/>
    </source>
</evidence>
<feature type="domain" description="Peptidase S54 rhomboid" evidence="10">
    <location>
        <begin position="175"/>
        <end position="315"/>
    </location>
</feature>
<dbReference type="Gene3D" id="1.20.1540.10">
    <property type="entry name" value="Rhomboid-like"/>
    <property type="match status" value="1"/>
</dbReference>
<feature type="transmembrane region" description="Helical" evidence="9">
    <location>
        <begin position="238"/>
        <end position="256"/>
    </location>
</feature>
<feature type="transmembrane region" description="Helical" evidence="9">
    <location>
        <begin position="171"/>
        <end position="194"/>
    </location>
</feature>
<dbReference type="InterPro" id="IPR035952">
    <property type="entry name" value="Rhomboid-like_sf"/>
</dbReference>
<evidence type="ECO:0000256" key="7">
    <source>
        <dbReference type="ARBA" id="ARBA00022989"/>
    </source>
</evidence>
<dbReference type="PANTHER" id="PTHR43731">
    <property type="entry name" value="RHOMBOID PROTEASE"/>
    <property type="match status" value="1"/>
</dbReference>
<dbReference type="WBParaSite" id="PSAMB.scaffold4483size14454.g24464.t1">
    <property type="protein sequence ID" value="PSAMB.scaffold4483size14454.g24464.t1"/>
    <property type="gene ID" value="PSAMB.scaffold4483size14454.g24464"/>
</dbReference>
<keyword evidence="5 9" id="KW-0812">Transmembrane</keyword>
<dbReference type="InterPro" id="IPR050925">
    <property type="entry name" value="Rhomboid_protease_S54"/>
</dbReference>
<comment type="catalytic activity">
    <reaction evidence="1">
        <text>Cleaves type-1 transmembrane domains using a catalytic dyad composed of serine and histidine that are contributed by different transmembrane domains.</text>
        <dbReference type="EC" id="3.4.21.105"/>
    </reaction>
</comment>
<dbReference type="Pfam" id="PF01694">
    <property type="entry name" value="Rhomboid"/>
    <property type="match status" value="1"/>
</dbReference>
<dbReference type="SUPFAM" id="SSF144091">
    <property type="entry name" value="Rhomboid-like"/>
    <property type="match status" value="1"/>
</dbReference>
<evidence type="ECO:0000256" key="9">
    <source>
        <dbReference type="SAM" id="Phobius"/>
    </source>
</evidence>
<keyword evidence="11" id="KW-1185">Reference proteome</keyword>
<dbReference type="InterPro" id="IPR022764">
    <property type="entry name" value="Peptidase_S54_rhomboid_dom"/>
</dbReference>
<dbReference type="EC" id="3.4.21.105" evidence="4"/>
<keyword evidence="8 9" id="KW-0472">Membrane</keyword>
<proteinExistence type="inferred from homology"/>
<name>A0A914WL25_9BILA</name>
<organism evidence="11 12">
    <name type="scientific">Plectus sambesii</name>
    <dbReference type="NCBI Taxonomy" id="2011161"/>
    <lineage>
        <taxon>Eukaryota</taxon>
        <taxon>Metazoa</taxon>
        <taxon>Ecdysozoa</taxon>
        <taxon>Nematoda</taxon>
        <taxon>Chromadorea</taxon>
        <taxon>Plectida</taxon>
        <taxon>Plectina</taxon>
        <taxon>Plectoidea</taxon>
        <taxon>Plectidae</taxon>
        <taxon>Plectus</taxon>
    </lineage>
</organism>
<comment type="similarity">
    <text evidence="3">Belongs to the peptidase S54 family.</text>
</comment>
<evidence type="ECO:0000313" key="12">
    <source>
        <dbReference type="WBParaSite" id="PSAMB.scaffold4483size14454.g24464.t1"/>
    </source>
</evidence>
<accession>A0A914WL25</accession>
<evidence type="ECO:0000256" key="4">
    <source>
        <dbReference type="ARBA" id="ARBA00013039"/>
    </source>
</evidence>
<dbReference type="GO" id="GO:0006465">
    <property type="term" value="P:signal peptide processing"/>
    <property type="evidence" value="ECO:0007669"/>
    <property type="project" value="TreeGrafter"/>
</dbReference>
<evidence type="ECO:0000313" key="11">
    <source>
        <dbReference type="Proteomes" id="UP000887566"/>
    </source>
</evidence>
<protein>
    <recommendedName>
        <fullName evidence="4">rhomboid protease</fullName>
        <ecNumber evidence="4">3.4.21.105</ecNumber>
    </recommendedName>
</protein>
<dbReference type="GO" id="GO:0016020">
    <property type="term" value="C:membrane"/>
    <property type="evidence" value="ECO:0007669"/>
    <property type="project" value="UniProtKB-SubCell"/>
</dbReference>
<reference evidence="12" key="1">
    <citation type="submission" date="2022-11" db="UniProtKB">
        <authorList>
            <consortium name="WormBaseParasite"/>
        </authorList>
    </citation>
    <scope>IDENTIFICATION</scope>
</reference>
<evidence type="ECO:0000256" key="1">
    <source>
        <dbReference type="ARBA" id="ARBA00000156"/>
    </source>
</evidence>
<evidence type="ECO:0000256" key="3">
    <source>
        <dbReference type="ARBA" id="ARBA00009045"/>
    </source>
</evidence>
<keyword evidence="7 9" id="KW-1133">Transmembrane helix</keyword>
<feature type="transmembrane region" description="Helical" evidence="9">
    <location>
        <begin position="69"/>
        <end position="92"/>
    </location>
</feature>